<dbReference type="eggNOG" id="COG1426">
    <property type="taxonomic scope" value="Bacteria"/>
</dbReference>
<dbReference type="PANTHER" id="PTHR34475:SF1">
    <property type="entry name" value="CYTOSKELETON PROTEIN RODZ"/>
    <property type="match status" value="1"/>
</dbReference>
<feature type="transmembrane region" description="Helical" evidence="1">
    <location>
        <begin position="107"/>
        <end position="129"/>
    </location>
</feature>
<evidence type="ECO:0000313" key="3">
    <source>
        <dbReference type="Proteomes" id="UP000001191"/>
    </source>
</evidence>
<keyword evidence="1" id="KW-0472">Membrane</keyword>
<dbReference type="AlphaFoldDB" id="B2IYD6"/>
<dbReference type="RefSeq" id="WP_012408044.1">
    <property type="nucleotide sequence ID" value="NC_010628.1"/>
</dbReference>
<evidence type="ECO:0000256" key="1">
    <source>
        <dbReference type="SAM" id="Phobius"/>
    </source>
</evidence>
<dbReference type="Pfam" id="PF13413">
    <property type="entry name" value="HTH_25"/>
    <property type="match status" value="1"/>
</dbReference>
<keyword evidence="1" id="KW-0812">Transmembrane</keyword>
<accession>B2IYD6</accession>
<sequence length="159" mass="17897">MTLLNQAQVEQLKEITTHLRQVRQEKSIRIEEIAAQTLIRAGVLHALEEERFEELPEPIFLQGFIRRYADALGLDGNALSHTLISNPVVRQDPKNDRKNSDNKPNTYIPLVVTYILLLVAASAGLLHILNPPQITSESLTPEVNNEQSIVSKTNKLTEK</sequence>
<dbReference type="OrthoDB" id="422634at2"/>
<protein>
    <recommendedName>
        <fullName evidence="4">Transcriptional regulator, XRE family</fullName>
    </recommendedName>
</protein>
<dbReference type="STRING" id="63737.Npun_F1307"/>
<dbReference type="KEGG" id="npu:Npun_F1307"/>
<keyword evidence="3" id="KW-1185">Reference proteome</keyword>
<dbReference type="EnsemblBacteria" id="ACC80023">
    <property type="protein sequence ID" value="ACC80023"/>
    <property type="gene ID" value="Npun_F1307"/>
</dbReference>
<dbReference type="HOGENOM" id="CLU_1658960_0_0_3"/>
<dbReference type="EMBL" id="CP001037">
    <property type="protein sequence ID" value="ACC80023.1"/>
    <property type="molecule type" value="Genomic_DNA"/>
</dbReference>
<dbReference type="InterPro" id="IPR050400">
    <property type="entry name" value="Bact_Cytoskel_RodZ"/>
</dbReference>
<dbReference type="GO" id="GO:0003677">
    <property type="term" value="F:DNA binding"/>
    <property type="evidence" value="ECO:0007669"/>
    <property type="project" value="InterPro"/>
</dbReference>
<dbReference type="Proteomes" id="UP000001191">
    <property type="component" value="Chromosome"/>
</dbReference>
<reference evidence="3" key="1">
    <citation type="submission" date="2008-04" db="EMBL/GenBank/DDBJ databases">
        <title>Complete sequence of chromosome of Nostoc punctiforme ATCC 29133.</title>
        <authorList>
            <consortium name="US DOE Joint Genome Institute"/>
            <person name="Copeland A."/>
            <person name="Lucas S."/>
            <person name="Lapidus A."/>
            <person name="Glavina del Rio T."/>
            <person name="Dalin E."/>
            <person name="Tice H."/>
            <person name="Pitluck S."/>
            <person name="Chain P."/>
            <person name="Malfatti S."/>
            <person name="Shin M."/>
            <person name="Vergez L."/>
            <person name="Schmutz J."/>
            <person name="Larimer F."/>
            <person name="Land M."/>
            <person name="Hauser L."/>
            <person name="Kyrpides N."/>
            <person name="Kim E."/>
            <person name="Meeks J.C."/>
            <person name="Elhai J."/>
            <person name="Campbell E.L."/>
            <person name="Thiel T."/>
            <person name="Longmire J."/>
            <person name="Potts M."/>
            <person name="Atlas R."/>
        </authorList>
    </citation>
    <scope>NUCLEOTIDE SEQUENCE [LARGE SCALE GENOMIC DNA]</scope>
    <source>
        <strain evidence="3">ATCC 29133 / PCC 73102</strain>
    </source>
</reference>
<dbReference type="InterPro" id="IPR010982">
    <property type="entry name" value="Lambda_DNA-bd_dom_sf"/>
</dbReference>
<name>B2IYD6_NOSP7</name>
<keyword evidence="1" id="KW-1133">Transmembrane helix</keyword>
<proteinExistence type="predicted"/>
<dbReference type="PANTHER" id="PTHR34475">
    <property type="match status" value="1"/>
</dbReference>
<dbReference type="Gene3D" id="1.10.260.40">
    <property type="entry name" value="lambda repressor-like DNA-binding domains"/>
    <property type="match status" value="1"/>
</dbReference>
<evidence type="ECO:0000313" key="2">
    <source>
        <dbReference type="EMBL" id="ACC80023.1"/>
    </source>
</evidence>
<gene>
    <name evidence="2" type="ordered locus">Npun_F1307</name>
</gene>
<evidence type="ECO:0008006" key="4">
    <source>
        <dbReference type="Google" id="ProtNLM"/>
    </source>
</evidence>
<dbReference type="PhylomeDB" id="B2IYD6"/>
<organism evidence="2 3">
    <name type="scientific">Nostoc punctiforme (strain ATCC 29133 / PCC 73102)</name>
    <dbReference type="NCBI Taxonomy" id="63737"/>
    <lineage>
        <taxon>Bacteria</taxon>
        <taxon>Bacillati</taxon>
        <taxon>Cyanobacteriota</taxon>
        <taxon>Cyanophyceae</taxon>
        <taxon>Nostocales</taxon>
        <taxon>Nostocaceae</taxon>
        <taxon>Nostoc</taxon>
    </lineage>
</organism>
<reference evidence="2 3" key="2">
    <citation type="journal article" date="2013" name="Plant Physiol.">
        <title>A Nostoc punctiforme Sugar Transporter Necessary to Establish a Cyanobacterium-Plant Symbiosis.</title>
        <authorList>
            <person name="Ekman M."/>
            <person name="Picossi S."/>
            <person name="Campbell E.L."/>
            <person name="Meeks J.C."/>
            <person name="Flores E."/>
        </authorList>
    </citation>
    <scope>NUCLEOTIDE SEQUENCE [LARGE SCALE GENOMIC DNA]</scope>
    <source>
        <strain evidence="3">ATCC 29133 / PCC 73102</strain>
    </source>
</reference>